<dbReference type="STRING" id="1445510.YC6258_02061"/>
<organism evidence="2 3">
    <name type="scientific">Gynuella sunshinyii YC6258</name>
    <dbReference type="NCBI Taxonomy" id="1445510"/>
    <lineage>
        <taxon>Bacteria</taxon>
        <taxon>Pseudomonadati</taxon>
        <taxon>Pseudomonadota</taxon>
        <taxon>Gammaproteobacteria</taxon>
        <taxon>Oceanospirillales</taxon>
        <taxon>Saccharospirillaceae</taxon>
        <taxon>Gynuella</taxon>
    </lineage>
</organism>
<sequence>MLNEQYTFHEICTVVLFFCFIFLKHQLSAAFKEALVLRHFCPLR</sequence>
<dbReference type="KEGG" id="gsn:YC6258_02061"/>
<protein>
    <submittedName>
        <fullName evidence="2">Uncharacterized protein</fullName>
    </submittedName>
</protein>
<name>A0A0C5V3M0_9GAMM</name>
<reference evidence="2 3" key="1">
    <citation type="submission" date="2014-01" db="EMBL/GenBank/DDBJ databases">
        <title>Full genme sequencing of cellulolytic bacterium Gynuella sunshinyii YC6258T gen. nov., sp. nov.</title>
        <authorList>
            <person name="Khan H."/>
            <person name="Chung E.J."/>
            <person name="Chung Y.R."/>
        </authorList>
    </citation>
    <scope>NUCLEOTIDE SEQUENCE [LARGE SCALE GENOMIC DNA]</scope>
    <source>
        <strain evidence="2 3">YC6258</strain>
    </source>
</reference>
<evidence type="ECO:0000313" key="3">
    <source>
        <dbReference type="Proteomes" id="UP000032266"/>
    </source>
</evidence>
<dbReference type="Proteomes" id="UP000032266">
    <property type="component" value="Chromosome"/>
</dbReference>
<proteinExistence type="predicted"/>
<gene>
    <name evidence="2" type="ORF">YC6258_02061</name>
</gene>
<keyword evidence="1" id="KW-0472">Membrane</keyword>
<accession>A0A0C5V3M0</accession>
<dbReference type="AlphaFoldDB" id="A0A0C5V3M0"/>
<dbReference type="EMBL" id="CP007142">
    <property type="protein sequence ID" value="AJQ94105.1"/>
    <property type="molecule type" value="Genomic_DNA"/>
</dbReference>
<keyword evidence="1" id="KW-0812">Transmembrane</keyword>
<feature type="transmembrane region" description="Helical" evidence="1">
    <location>
        <begin position="6"/>
        <end position="23"/>
    </location>
</feature>
<evidence type="ECO:0000256" key="1">
    <source>
        <dbReference type="SAM" id="Phobius"/>
    </source>
</evidence>
<keyword evidence="3" id="KW-1185">Reference proteome</keyword>
<keyword evidence="1" id="KW-1133">Transmembrane helix</keyword>
<evidence type="ECO:0000313" key="2">
    <source>
        <dbReference type="EMBL" id="AJQ94105.1"/>
    </source>
</evidence>
<dbReference type="HOGENOM" id="CLU_3216893_0_0_6"/>